<dbReference type="Pfam" id="PF12697">
    <property type="entry name" value="Abhydrolase_6"/>
    <property type="match status" value="1"/>
</dbReference>
<dbReference type="Proteomes" id="UP000181951">
    <property type="component" value="Unassembled WGS sequence"/>
</dbReference>
<dbReference type="STRING" id="310780.SAMN05216267_102756"/>
<sequence length="235" mass="24302">MSATVLLVHGAFADGSAWNKVIAHLREAGISARAIPNQLRGLTADGEYVASAAAQTEGDVVLVGHSYGGPVVTYAGSSADNVKALVFVAAFGLDKGENAQDAPSSFPPSELVDALQPWSYPGSDVPEFTLQVDKYRSVFAADVTAQEAAAGAANQRPASGVAFGEPLSVEPAWKRLPTWWVIPDADNAINPEYQKATAAKIGAKATVLEGGSHSIAVSRSREVADVIIEAVASAS</sequence>
<proteinExistence type="predicted"/>
<dbReference type="InterPro" id="IPR029058">
    <property type="entry name" value="AB_hydrolase_fold"/>
</dbReference>
<dbReference type="OrthoDB" id="9773549at2"/>
<gene>
    <name evidence="2" type="ORF">SAMN05216267_102756</name>
</gene>
<name>A0A1H8PWX4_9ACTN</name>
<reference evidence="2 3" key="1">
    <citation type="submission" date="2016-10" db="EMBL/GenBank/DDBJ databases">
        <authorList>
            <person name="de Groot N.N."/>
        </authorList>
    </citation>
    <scope>NUCLEOTIDE SEQUENCE [LARGE SCALE GENOMIC DNA]</scope>
    <source>
        <strain evidence="2 3">CGMCC 4.2026</strain>
    </source>
</reference>
<dbReference type="SUPFAM" id="SSF53474">
    <property type="entry name" value="alpha/beta-Hydrolases"/>
    <property type="match status" value="1"/>
</dbReference>
<protein>
    <submittedName>
        <fullName evidence="2">Pimeloyl-ACP methyl ester carboxylesterase</fullName>
    </submittedName>
</protein>
<dbReference type="InterPro" id="IPR052897">
    <property type="entry name" value="Sec-Metab_Biosynth_Hydrolase"/>
</dbReference>
<dbReference type="Gene3D" id="3.40.50.1820">
    <property type="entry name" value="alpha/beta hydrolase"/>
    <property type="match status" value="1"/>
</dbReference>
<dbReference type="AlphaFoldDB" id="A0A1H8PWX4"/>
<evidence type="ECO:0000259" key="1">
    <source>
        <dbReference type="Pfam" id="PF12697"/>
    </source>
</evidence>
<dbReference type="GO" id="GO:0003824">
    <property type="term" value="F:catalytic activity"/>
    <property type="evidence" value="ECO:0007669"/>
    <property type="project" value="UniProtKB-ARBA"/>
</dbReference>
<evidence type="ECO:0000313" key="3">
    <source>
        <dbReference type="Proteomes" id="UP000181951"/>
    </source>
</evidence>
<accession>A0A1H8PWX4</accession>
<dbReference type="EMBL" id="FODD01000027">
    <property type="protein sequence ID" value="SEO46450.1"/>
    <property type="molecule type" value="Genomic_DNA"/>
</dbReference>
<evidence type="ECO:0000313" key="2">
    <source>
        <dbReference type="EMBL" id="SEO46450.1"/>
    </source>
</evidence>
<dbReference type="RefSeq" id="WP_069463396.1">
    <property type="nucleotide sequence ID" value="NZ_FODD01000027.1"/>
</dbReference>
<keyword evidence="3" id="KW-1185">Reference proteome</keyword>
<organism evidence="2 3">
    <name type="scientific">Actinacidiphila rubida</name>
    <dbReference type="NCBI Taxonomy" id="310780"/>
    <lineage>
        <taxon>Bacteria</taxon>
        <taxon>Bacillati</taxon>
        <taxon>Actinomycetota</taxon>
        <taxon>Actinomycetes</taxon>
        <taxon>Kitasatosporales</taxon>
        <taxon>Streptomycetaceae</taxon>
        <taxon>Actinacidiphila</taxon>
    </lineage>
</organism>
<dbReference type="PANTHER" id="PTHR37017">
    <property type="entry name" value="AB HYDROLASE-1 DOMAIN-CONTAINING PROTEIN-RELATED"/>
    <property type="match status" value="1"/>
</dbReference>
<feature type="domain" description="AB hydrolase-1" evidence="1">
    <location>
        <begin position="5"/>
        <end position="226"/>
    </location>
</feature>
<dbReference type="PANTHER" id="PTHR37017:SF11">
    <property type="entry name" value="ESTERASE_LIPASE_THIOESTERASE DOMAIN-CONTAINING PROTEIN"/>
    <property type="match status" value="1"/>
</dbReference>
<dbReference type="InterPro" id="IPR000073">
    <property type="entry name" value="AB_hydrolase_1"/>
</dbReference>